<evidence type="ECO:0000313" key="3">
    <source>
        <dbReference type="Proteomes" id="UP000016922"/>
    </source>
</evidence>
<dbReference type="GeneID" id="19465146"/>
<dbReference type="OrthoDB" id="5985073at2759"/>
<organism evidence="2 3">
    <name type="scientific">Glarea lozoyensis (strain ATCC 20868 / MF5171)</name>
    <dbReference type="NCBI Taxonomy" id="1116229"/>
    <lineage>
        <taxon>Eukaryota</taxon>
        <taxon>Fungi</taxon>
        <taxon>Dikarya</taxon>
        <taxon>Ascomycota</taxon>
        <taxon>Pezizomycotina</taxon>
        <taxon>Leotiomycetes</taxon>
        <taxon>Helotiales</taxon>
        <taxon>Helotiaceae</taxon>
        <taxon>Glarea</taxon>
    </lineage>
</organism>
<dbReference type="SUPFAM" id="SSF50998">
    <property type="entry name" value="Quinoprotein alcohol dehydrogenase-like"/>
    <property type="match status" value="1"/>
</dbReference>
<accession>S3D5N8</accession>
<sequence>MVTFWLKTVWFFASGIQARSHTDSLQDADSAQSGYLPSHNLCPKSIINSKFTLSWKNDLEPNEIIFAKPLVYTPPWLNSEQVITVSSLNMVRIIDGLTGKLLKSRILAPPFQAVDARCTEAGSTIGITGTPIIDPDSSVLYLYSKGYKGGVSGPRGTLAGQYKLYALKLPSLSDVSGFPVVVEGPAENDKSRYFLGGTVLQRASLASVGNSIVAGFAGHCDNFNYTGMLVAVSKIPRVGVTSIVAMMASPGAPQPQELNYTVAKGGKAGIWESGMGFAVDDDRIFFATGNGDGPGDNGSGLPANGKKAISTLQQTTSNFIVTRNGKLKQQDYFQPYNYQALNAAGRDFGSAGVTLLDEDVFRGRGVRRIAISGGKSGRIYIMNGDDLGGFANVLQSIDNAKSLFSGTGSYPREGGYIYFNPLADYLYAYKITLASNGKPLFVLAGKSNITLNGRSTPTITSFYGRIGTGISRTEQRCIGTDICTLNRELDKVPQISIW</sequence>
<name>S3D5N8_GLAL2</name>
<reference evidence="2 3" key="1">
    <citation type="journal article" date="2013" name="BMC Genomics">
        <title>Genomics-driven discovery of the pneumocandin biosynthetic gene cluster in the fungus Glarea lozoyensis.</title>
        <authorList>
            <person name="Chen L."/>
            <person name="Yue Q."/>
            <person name="Zhang X."/>
            <person name="Xiang M."/>
            <person name="Wang C."/>
            <person name="Li S."/>
            <person name="Che Y."/>
            <person name="Ortiz-Lopez F.J."/>
            <person name="Bills G.F."/>
            <person name="Liu X."/>
            <person name="An Z."/>
        </authorList>
    </citation>
    <scope>NUCLEOTIDE SEQUENCE [LARGE SCALE GENOMIC DNA]</scope>
    <source>
        <strain evidence="3">ATCC 20868 / MF5171</strain>
    </source>
</reference>
<keyword evidence="1" id="KW-0732">Signal</keyword>
<dbReference type="AlphaFoldDB" id="S3D5N8"/>
<dbReference type="HOGENOM" id="CLU_496070_0_0_1"/>
<evidence type="ECO:0000313" key="2">
    <source>
        <dbReference type="EMBL" id="EPE33080.1"/>
    </source>
</evidence>
<feature type="chain" id="PRO_5004507829" evidence="1">
    <location>
        <begin position="19"/>
        <end position="498"/>
    </location>
</feature>
<protein>
    <submittedName>
        <fullName evidence="2">WSC-containing protein</fullName>
    </submittedName>
</protein>
<gene>
    <name evidence="2" type="ORF">GLAREA_06092</name>
</gene>
<dbReference type="InterPro" id="IPR011047">
    <property type="entry name" value="Quinoprotein_ADH-like_sf"/>
</dbReference>
<dbReference type="OMA" id="WMAGSGM"/>
<evidence type="ECO:0000256" key="1">
    <source>
        <dbReference type="SAM" id="SignalP"/>
    </source>
</evidence>
<proteinExistence type="predicted"/>
<keyword evidence="3" id="KW-1185">Reference proteome</keyword>
<dbReference type="RefSeq" id="XP_008079697.1">
    <property type="nucleotide sequence ID" value="XM_008081506.1"/>
</dbReference>
<dbReference type="KEGG" id="glz:GLAREA_06092"/>
<feature type="signal peptide" evidence="1">
    <location>
        <begin position="1"/>
        <end position="18"/>
    </location>
</feature>
<dbReference type="eggNOG" id="KOG4157">
    <property type="taxonomic scope" value="Eukaryota"/>
</dbReference>
<dbReference type="EMBL" id="KE145358">
    <property type="protein sequence ID" value="EPE33080.1"/>
    <property type="molecule type" value="Genomic_DNA"/>
</dbReference>
<dbReference type="Proteomes" id="UP000016922">
    <property type="component" value="Unassembled WGS sequence"/>
</dbReference>